<dbReference type="InterPro" id="IPR011606">
    <property type="entry name" value="Brnchd-chn_aa_trnsp_permease"/>
</dbReference>
<keyword evidence="3" id="KW-0813">Transport</keyword>
<evidence type="ECO:0000313" key="9">
    <source>
        <dbReference type="EMBL" id="MCF4007642.1"/>
    </source>
</evidence>
<keyword evidence="7 8" id="KW-0472">Membrane</keyword>
<dbReference type="Proteomes" id="UP001139336">
    <property type="component" value="Unassembled WGS sequence"/>
</dbReference>
<feature type="transmembrane region" description="Helical" evidence="8">
    <location>
        <begin position="63"/>
        <end position="86"/>
    </location>
</feature>
<dbReference type="PANTHER" id="PTHR34979:SF1">
    <property type="entry name" value="INNER MEMBRANE PROTEIN YGAZ"/>
    <property type="match status" value="1"/>
</dbReference>
<protein>
    <submittedName>
        <fullName evidence="9">AzlC family ABC transporter permease</fullName>
    </submittedName>
</protein>
<reference evidence="9" key="1">
    <citation type="submission" date="2022-01" db="EMBL/GenBank/DDBJ databases">
        <title>Corynebacterium sp. nov isolated from isolated from the feces of the greater white-fronted geese (Anser albifrons) at Poyang Lake, PR China.</title>
        <authorList>
            <person name="Liu Q."/>
        </authorList>
    </citation>
    <scope>NUCLEOTIDE SEQUENCE</scope>
    <source>
        <strain evidence="9">JCM 32435</strain>
    </source>
</reference>
<comment type="subcellular location">
    <subcellularLocation>
        <location evidence="1">Cell membrane</location>
        <topology evidence="1">Multi-pass membrane protein</topology>
    </subcellularLocation>
</comment>
<dbReference type="PANTHER" id="PTHR34979">
    <property type="entry name" value="INNER MEMBRANE PROTEIN YGAZ"/>
    <property type="match status" value="1"/>
</dbReference>
<dbReference type="GO" id="GO:0005886">
    <property type="term" value="C:plasma membrane"/>
    <property type="evidence" value="ECO:0007669"/>
    <property type="project" value="UniProtKB-SubCell"/>
</dbReference>
<dbReference type="GO" id="GO:1903785">
    <property type="term" value="P:L-valine transmembrane transport"/>
    <property type="evidence" value="ECO:0007669"/>
    <property type="project" value="TreeGrafter"/>
</dbReference>
<evidence type="ECO:0000256" key="3">
    <source>
        <dbReference type="ARBA" id="ARBA00022448"/>
    </source>
</evidence>
<gene>
    <name evidence="9" type="ORF">L1O03_10760</name>
</gene>
<evidence type="ECO:0000256" key="5">
    <source>
        <dbReference type="ARBA" id="ARBA00022692"/>
    </source>
</evidence>
<evidence type="ECO:0000256" key="7">
    <source>
        <dbReference type="ARBA" id="ARBA00023136"/>
    </source>
</evidence>
<keyword evidence="5 8" id="KW-0812">Transmembrane</keyword>
<dbReference type="EMBL" id="JAKGSI010000006">
    <property type="protein sequence ID" value="MCF4007642.1"/>
    <property type="molecule type" value="Genomic_DNA"/>
</dbReference>
<sequence length="237" mass="25433">MSRETYDDIRRAIRETWSVGLGLIPLGLAFGLVMTQAGFAWWWTPIFSTVIYAGSMEFLAVNLVGSGVGPISAAITGFLVNFRHIFYGLSFPRERIGSRVGRVYSTYALTDESYAIASVRAHAGTSGAWVLTVQILCQLLWLGSGIVGALAGVALPDSLQGMDFALTALFVVLAWEALEKNKDLSLPLIAAGLGILGAILVPQQMLIAALGVYALHIVARSANPRLDAALEIRRGRP</sequence>
<dbReference type="AlphaFoldDB" id="A0A9X1U8A9"/>
<feature type="transmembrane region" description="Helical" evidence="8">
    <location>
        <begin position="161"/>
        <end position="178"/>
    </location>
</feature>
<dbReference type="RefSeq" id="WP_236119934.1">
    <property type="nucleotide sequence ID" value="NZ_JAKGSI010000006.1"/>
</dbReference>
<evidence type="ECO:0000256" key="6">
    <source>
        <dbReference type="ARBA" id="ARBA00022989"/>
    </source>
</evidence>
<feature type="transmembrane region" description="Helical" evidence="8">
    <location>
        <begin position="128"/>
        <end position="155"/>
    </location>
</feature>
<evidence type="ECO:0000256" key="4">
    <source>
        <dbReference type="ARBA" id="ARBA00022475"/>
    </source>
</evidence>
<organism evidence="9 10">
    <name type="scientific">Corynebacterium uropygiale</name>
    <dbReference type="NCBI Taxonomy" id="1775911"/>
    <lineage>
        <taxon>Bacteria</taxon>
        <taxon>Bacillati</taxon>
        <taxon>Actinomycetota</taxon>
        <taxon>Actinomycetes</taxon>
        <taxon>Mycobacteriales</taxon>
        <taxon>Corynebacteriaceae</taxon>
        <taxon>Corynebacterium</taxon>
    </lineage>
</organism>
<keyword evidence="10" id="KW-1185">Reference proteome</keyword>
<comment type="similarity">
    <text evidence="2">Belongs to the AzlC family.</text>
</comment>
<comment type="caution">
    <text evidence="9">The sequence shown here is derived from an EMBL/GenBank/DDBJ whole genome shotgun (WGS) entry which is preliminary data.</text>
</comment>
<accession>A0A9X1U8A9</accession>
<evidence type="ECO:0000256" key="1">
    <source>
        <dbReference type="ARBA" id="ARBA00004651"/>
    </source>
</evidence>
<evidence type="ECO:0000256" key="8">
    <source>
        <dbReference type="SAM" id="Phobius"/>
    </source>
</evidence>
<evidence type="ECO:0000313" key="10">
    <source>
        <dbReference type="Proteomes" id="UP001139336"/>
    </source>
</evidence>
<dbReference type="Pfam" id="PF03591">
    <property type="entry name" value="AzlC"/>
    <property type="match status" value="1"/>
</dbReference>
<evidence type="ECO:0000256" key="2">
    <source>
        <dbReference type="ARBA" id="ARBA00010735"/>
    </source>
</evidence>
<keyword evidence="4" id="KW-1003">Cell membrane</keyword>
<proteinExistence type="inferred from homology"/>
<keyword evidence="6 8" id="KW-1133">Transmembrane helix</keyword>
<feature type="transmembrane region" description="Helical" evidence="8">
    <location>
        <begin position="21"/>
        <end position="43"/>
    </location>
</feature>
<feature type="transmembrane region" description="Helical" evidence="8">
    <location>
        <begin position="190"/>
        <end position="215"/>
    </location>
</feature>
<name>A0A9X1U8A9_9CORY</name>